<keyword evidence="2" id="KW-0227">DNA damage</keyword>
<comment type="similarity">
    <text evidence="5">Belongs to the Nibrin family.</text>
</comment>
<feature type="compositionally biased region" description="Low complexity" evidence="6">
    <location>
        <begin position="378"/>
        <end position="418"/>
    </location>
</feature>
<comment type="caution">
    <text evidence="8">The sequence shown here is derived from an EMBL/GenBank/DDBJ whole genome shotgun (WGS) entry which is preliminary data.</text>
</comment>
<feature type="compositionally biased region" description="Acidic residues" evidence="6">
    <location>
        <begin position="498"/>
        <end position="508"/>
    </location>
</feature>
<evidence type="ECO:0000256" key="5">
    <source>
        <dbReference type="ARBA" id="ARBA00044757"/>
    </source>
</evidence>
<evidence type="ECO:0000256" key="1">
    <source>
        <dbReference type="ARBA" id="ARBA00004123"/>
    </source>
</evidence>
<reference evidence="8 9" key="1">
    <citation type="journal article" date="2016" name="Genome Biol. Evol.">
        <title>Divergent and convergent evolution of fungal pathogenicity.</title>
        <authorList>
            <person name="Shang Y."/>
            <person name="Xiao G."/>
            <person name="Zheng P."/>
            <person name="Cen K."/>
            <person name="Zhan S."/>
            <person name="Wang C."/>
        </authorList>
    </citation>
    <scope>NUCLEOTIDE SEQUENCE [LARGE SCALE GENOMIC DNA]</scope>
    <source>
        <strain evidence="8 9">RCEF 264</strain>
    </source>
</reference>
<keyword evidence="3" id="KW-0234">DNA repair</keyword>
<feature type="compositionally biased region" description="Basic and acidic residues" evidence="6">
    <location>
        <begin position="638"/>
        <end position="654"/>
    </location>
</feature>
<dbReference type="STRING" id="1081102.A0A167NAU7"/>
<feature type="compositionally biased region" description="Acidic residues" evidence="6">
    <location>
        <begin position="879"/>
        <end position="889"/>
    </location>
</feature>
<dbReference type="GO" id="GO:0000724">
    <property type="term" value="P:double-strand break repair via homologous recombination"/>
    <property type="evidence" value="ECO:0007669"/>
    <property type="project" value="TreeGrafter"/>
</dbReference>
<feature type="compositionally biased region" description="Low complexity" evidence="6">
    <location>
        <begin position="857"/>
        <end position="866"/>
    </location>
</feature>
<feature type="compositionally biased region" description="Acidic residues" evidence="6">
    <location>
        <begin position="742"/>
        <end position="753"/>
    </location>
</feature>
<dbReference type="GO" id="GO:0007095">
    <property type="term" value="P:mitotic G2 DNA damage checkpoint signaling"/>
    <property type="evidence" value="ECO:0007669"/>
    <property type="project" value="InterPro"/>
</dbReference>
<proteinExistence type="inferred from homology"/>
<dbReference type="AlphaFoldDB" id="A0A167NAU7"/>
<dbReference type="InterPro" id="IPR043014">
    <property type="entry name" value="Nibrin_BRCT2_sf"/>
</dbReference>
<dbReference type="PANTHER" id="PTHR12162:SF0">
    <property type="entry name" value="NIBRIN"/>
    <property type="match status" value="1"/>
</dbReference>
<evidence type="ECO:0000259" key="7">
    <source>
        <dbReference type="PROSITE" id="PS50006"/>
    </source>
</evidence>
<keyword evidence="4" id="KW-0539">Nucleus</keyword>
<keyword evidence="9" id="KW-1185">Reference proteome</keyword>
<feature type="region of interest" description="Disordered" evidence="6">
    <location>
        <begin position="378"/>
        <end position="424"/>
    </location>
</feature>
<dbReference type="Gene3D" id="3.40.50.10980">
    <property type="entry name" value="Nibrin, BRCT2 domain"/>
    <property type="match status" value="1"/>
</dbReference>
<feature type="compositionally biased region" description="Acidic residues" evidence="6">
    <location>
        <begin position="820"/>
        <end position="832"/>
    </location>
</feature>
<name>A0A167NAU7_9HYPO</name>
<accession>A0A167NAU7</accession>
<dbReference type="Gene3D" id="2.60.200.20">
    <property type="match status" value="1"/>
</dbReference>
<feature type="domain" description="FHA" evidence="7">
    <location>
        <begin position="24"/>
        <end position="87"/>
    </location>
</feature>
<feature type="region of interest" description="Disordered" evidence="6">
    <location>
        <begin position="693"/>
        <end position="900"/>
    </location>
</feature>
<dbReference type="PANTHER" id="PTHR12162">
    <property type="entry name" value="NIBRIN-RELATED"/>
    <property type="match status" value="1"/>
</dbReference>
<dbReference type="Pfam" id="PF00498">
    <property type="entry name" value="FHA"/>
    <property type="match status" value="1"/>
</dbReference>
<dbReference type="EMBL" id="AZHD01000020">
    <property type="protein sequence ID" value="OAA55336.1"/>
    <property type="molecule type" value="Genomic_DNA"/>
</dbReference>
<evidence type="ECO:0000256" key="6">
    <source>
        <dbReference type="SAM" id="MobiDB-lite"/>
    </source>
</evidence>
<evidence type="ECO:0000256" key="4">
    <source>
        <dbReference type="ARBA" id="ARBA00023242"/>
    </source>
</evidence>
<dbReference type="GO" id="GO:0030870">
    <property type="term" value="C:Mre11 complex"/>
    <property type="evidence" value="ECO:0007669"/>
    <property type="project" value="InterPro"/>
</dbReference>
<sequence>MWLLENVGGAFQGRRLWLRPGKRYLFGRTRAEPGQLVITDKTISRKHLTIEVGRVTEGDGRNCSSRSVVTIEDLNTKIGTVVNGTQIRGQKFVLIQDSNEVKMGRLEDVFRFSFTSKELRADPWTQLRDDLEQLDVKYLADYDTALTTHVVAKKRNTSKGLQALINGKYIVTDGFIAAIVQAARSATATATATAGEPSPLEQDFDACWPDALAYLPPRGDEPSDRPVRTYAPDARRKAIFDGYTFIFYDAKQYENLLPPITNGKGKALLGTVVPGETEVDDFVRYVKGVAGETGLGEFEDGSVGQGVVVVRYLPAKGDHVGWFTQFSTAVSLRLDHRLIDQREFLDAILAVEPGMLRRPLEEEEAVAVAAAAEAEAEAAAQQPASAPSLSRPLQPPSSAAMDVDTARNAAATQPSAAARRARMRRGAASRFKGFDADLDLEDEKSDIFGDAARGASADASQARHDDGMFVSQTPEFGTAAEMATSGTTKKRGPAAVAGEEEDDDDVMDDIAPTAAAVKRRRIEAGVEPVPARATPDRGLGEGEEEDDEEEDENIADDADNNKKSKGQAAGKTKAGSKRGIKESDILDQARRNREAAEKRAADERAQLAELPDDGVDAADIRRLTLVEEATVRAPADTTRSRARDVTDGRWDPRWNGRRNFKKFRRQGDPVGRPVQRVIVELVPAKTKEYGLGDDYWLEGEEQPPHSTSSWRDPTRDRSPSGAVEPMAAPSRRRDRGVGGNNNDDDGADDDDDSVLANDGASAGAGPRRTKRPGVAAAVPATASSGGQRSTGLRKNKDDGVGGGGEDESGSFVDLHVVPDTEPEDGLGSEPEAEAGASVPEPAPDLPRTRAAKRPRRGAAGAGSASSGFGGSNALRIRDSDDDDDDDDDDGLRFKFRSRRK</sequence>
<dbReference type="Pfam" id="PF16508">
    <property type="entry name" value="NIBRIN_BRCT_II"/>
    <property type="match status" value="1"/>
</dbReference>
<evidence type="ECO:0000256" key="3">
    <source>
        <dbReference type="ARBA" id="ARBA00023204"/>
    </source>
</evidence>
<organism evidence="8 9">
    <name type="scientific">Niveomyces insectorum RCEF 264</name>
    <dbReference type="NCBI Taxonomy" id="1081102"/>
    <lineage>
        <taxon>Eukaryota</taxon>
        <taxon>Fungi</taxon>
        <taxon>Dikarya</taxon>
        <taxon>Ascomycota</taxon>
        <taxon>Pezizomycotina</taxon>
        <taxon>Sordariomycetes</taxon>
        <taxon>Hypocreomycetidae</taxon>
        <taxon>Hypocreales</taxon>
        <taxon>Cordycipitaceae</taxon>
        <taxon>Niveomyces</taxon>
    </lineage>
</organism>
<dbReference type="PROSITE" id="PS50006">
    <property type="entry name" value="FHA_DOMAIN"/>
    <property type="match status" value="1"/>
</dbReference>
<evidence type="ECO:0000313" key="8">
    <source>
        <dbReference type="EMBL" id="OAA55336.1"/>
    </source>
</evidence>
<dbReference type="SMART" id="SM00240">
    <property type="entry name" value="FHA"/>
    <property type="match status" value="1"/>
</dbReference>
<feature type="compositionally biased region" description="Polar residues" evidence="6">
    <location>
        <begin position="781"/>
        <end position="792"/>
    </location>
</feature>
<dbReference type="InterPro" id="IPR008984">
    <property type="entry name" value="SMAD_FHA_dom_sf"/>
</dbReference>
<evidence type="ECO:0000313" key="9">
    <source>
        <dbReference type="Proteomes" id="UP000076874"/>
    </source>
</evidence>
<evidence type="ECO:0000256" key="2">
    <source>
        <dbReference type="ARBA" id="ARBA00022763"/>
    </source>
</evidence>
<dbReference type="InterPro" id="IPR040227">
    <property type="entry name" value="Nibrin-rel"/>
</dbReference>
<feature type="compositionally biased region" description="Basic residues" evidence="6">
    <location>
        <begin position="655"/>
        <end position="664"/>
    </location>
</feature>
<dbReference type="CDD" id="cd22667">
    <property type="entry name" value="FHA_NBN"/>
    <property type="match status" value="1"/>
</dbReference>
<dbReference type="Proteomes" id="UP000076874">
    <property type="component" value="Unassembled WGS sequence"/>
</dbReference>
<feature type="region of interest" description="Disordered" evidence="6">
    <location>
        <begin position="631"/>
        <end position="669"/>
    </location>
</feature>
<dbReference type="OrthoDB" id="552194at2759"/>
<feature type="compositionally biased region" description="Basic and acidic residues" evidence="6">
    <location>
        <begin position="579"/>
        <end position="606"/>
    </location>
</feature>
<protein>
    <submittedName>
        <fullName evidence="8">DNA damage response protein</fullName>
    </submittedName>
</protein>
<dbReference type="SUPFAM" id="SSF49879">
    <property type="entry name" value="SMAD/FHA domain"/>
    <property type="match status" value="1"/>
</dbReference>
<feature type="region of interest" description="Disordered" evidence="6">
    <location>
        <begin position="482"/>
        <end position="615"/>
    </location>
</feature>
<feature type="compositionally biased region" description="Acidic residues" evidence="6">
    <location>
        <begin position="541"/>
        <end position="558"/>
    </location>
</feature>
<dbReference type="InterPro" id="IPR000253">
    <property type="entry name" value="FHA_dom"/>
</dbReference>
<dbReference type="InterPro" id="IPR032429">
    <property type="entry name" value="Nibrin_BRCT2"/>
</dbReference>
<comment type="subcellular location">
    <subcellularLocation>
        <location evidence="1">Nucleus</location>
    </subcellularLocation>
</comment>
<gene>
    <name evidence="8" type="ORF">SPI_08431</name>
</gene>
<dbReference type="GO" id="GO:0003684">
    <property type="term" value="F:damaged DNA binding"/>
    <property type="evidence" value="ECO:0007669"/>
    <property type="project" value="TreeGrafter"/>
</dbReference>